<dbReference type="EMBL" id="BSSV01000001">
    <property type="protein sequence ID" value="GLX84256.1"/>
    <property type="molecule type" value="Genomic_DNA"/>
</dbReference>
<accession>A0ABQ6HBH0</accession>
<protein>
    <submittedName>
        <fullName evidence="2">UPF0231 protein</fullName>
    </submittedName>
</protein>
<evidence type="ECO:0000313" key="2">
    <source>
        <dbReference type="EMBL" id="GLX84256.1"/>
    </source>
</evidence>
<comment type="similarity">
    <text evidence="1">Belongs to the UPF0231 family.</text>
</comment>
<dbReference type="Proteomes" id="UP001157134">
    <property type="component" value="Unassembled WGS sequence"/>
</dbReference>
<gene>
    <name evidence="2" type="ORF">tloyanaT_05080</name>
</gene>
<comment type="caution">
    <text evidence="2">The sequence shown here is derived from an EMBL/GenBank/DDBJ whole genome shotgun (WGS) entry which is preliminary data.</text>
</comment>
<organism evidence="2 3">
    <name type="scientific">Thalassotalea loyana</name>
    <dbReference type="NCBI Taxonomy" id="280483"/>
    <lineage>
        <taxon>Bacteria</taxon>
        <taxon>Pseudomonadati</taxon>
        <taxon>Pseudomonadota</taxon>
        <taxon>Gammaproteobacteria</taxon>
        <taxon>Alteromonadales</taxon>
        <taxon>Colwelliaceae</taxon>
        <taxon>Thalassotalea</taxon>
    </lineage>
</organism>
<keyword evidence="3" id="KW-1185">Reference proteome</keyword>
<reference evidence="2 3" key="1">
    <citation type="submission" date="2023-03" db="EMBL/GenBank/DDBJ databases">
        <title>Thalassotalea loyana LMG 22536T draft genome sequence.</title>
        <authorList>
            <person name="Sawabe T."/>
        </authorList>
    </citation>
    <scope>NUCLEOTIDE SEQUENCE [LARGE SCALE GENOMIC DNA]</scope>
    <source>
        <strain evidence="2 3">LMG 22536</strain>
    </source>
</reference>
<proteinExistence type="inferred from homology"/>
<sequence length="124" mass="13914">MEYQFSHDTTSGNLRARFNTEHQVFGHWLETEVGKNHSQVAKILKMLDGLSNAHQQDLKLVGHQYTLILSEHDALIALNASLEGEAMAENLAEQALDFDETETAMCGIDDFHDLIAAWANFLTN</sequence>
<dbReference type="RefSeq" id="WP_284295800.1">
    <property type="nucleotide sequence ID" value="NZ_BSSV01000001.1"/>
</dbReference>
<dbReference type="InterPro" id="IPR008249">
    <property type="entry name" value="UPF0231"/>
</dbReference>
<evidence type="ECO:0000313" key="3">
    <source>
        <dbReference type="Proteomes" id="UP001157134"/>
    </source>
</evidence>
<dbReference type="Pfam" id="PF06062">
    <property type="entry name" value="UPF0231"/>
    <property type="match status" value="1"/>
</dbReference>
<evidence type="ECO:0000256" key="1">
    <source>
        <dbReference type="ARBA" id="ARBA00005367"/>
    </source>
</evidence>
<name>A0ABQ6HBH0_9GAMM</name>